<dbReference type="InterPro" id="IPR044492">
    <property type="entry name" value="P_typ_ATPase_HD_dom"/>
</dbReference>
<dbReference type="Proteomes" id="UP000664628">
    <property type="component" value="Unassembled WGS sequence"/>
</dbReference>
<dbReference type="PRINTS" id="PR00119">
    <property type="entry name" value="CATATPASE"/>
</dbReference>
<dbReference type="SUPFAM" id="SSF81665">
    <property type="entry name" value="Calcium ATPase, transmembrane domain M"/>
    <property type="match status" value="1"/>
</dbReference>
<keyword evidence="7 8" id="KW-0472">Membrane</keyword>
<feature type="transmembrane region" description="Helical" evidence="8">
    <location>
        <begin position="45"/>
        <end position="64"/>
    </location>
</feature>
<feature type="domain" description="Cation-transporting P-type ATPase C-terminal" evidence="10">
    <location>
        <begin position="660"/>
        <end position="829"/>
    </location>
</feature>
<dbReference type="SUPFAM" id="SSF56784">
    <property type="entry name" value="HAD-like"/>
    <property type="match status" value="1"/>
</dbReference>
<dbReference type="InterPro" id="IPR008250">
    <property type="entry name" value="ATPase_P-typ_transduc_dom_A_sf"/>
</dbReference>
<dbReference type="Gene3D" id="3.40.1110.10">
    <property type="entry name" value="Calcium-transporting ATPase, cytoplasmic domain N"/>
    <property type="match status" value="1"/>
</dbReference>
<dbReference type="Pfam" id="PF00689">
    <property type="entry name" value="Cation_ATPase_C"/>
    <property type="match status" value="1"/>
</dbReference>
<organism evidence="12 13">
    <name type="scientific">Fibrella forsythiae</name>
    <dbReference type="NCBI Taxonomy" id="2817061"/>
    <lineage>
        <taxon>Bacteria</taxon>
        <taxon>Pseudomonadati</taxon>
        <taxon>Bacteroidota</taxon>
        <taxon>Cytophagia</taxon>
        <taxon>Cytophagales</taxon>
        <taxon>Spirosomataceae</taxon>
        <taxon>Fibrella</taxon>
    </lineage>
</organism>
<dbReference type="PRINTS" id="PR00120">
    <property type="entry name" value="HATPASE"/>
</dbReference>
<dbReference type="Gene3D" id="2.70.150.10">
    <property type="entry name" value="Calcium-transporting ATPase, cytoplasmic transduction domain A"/>
    <property type="match status" value="1"/>
</dbReference>
<dbReference type="NCBIfam" id="TIGR01494">
    <property type="entry name" value="ATPase_P-type"/>
    <property type="match status" value="2"/>
</dbReference>
<dbReference type="InterPro" id="IPR023299">
    <property type="entry name" value="ATPase_P-typ_cyto_dom_N"/>
</dbReference>
<dbReference type="InterPro" id="IPR004014">
    <property type="entry name" value="ATPase_P-typ_cation-transptr_N"/>
</dbReference>
<proteinExistence type="predicted"/>
<dbReference type="SFLD" id="SFLDF00027">
    <property type="entry name" value="p-type_atpase"/>
    <property type="match status" value="1"/>
</dbReference>
<dbReference type="InterPro" id="IPR001757">
    <property type="entry name" value="P_typ_ATPase"/>
</dbReference>
<feature type="domain" description="Cation-transporting P-type ATPase N-terminal" evidence="11">
    <location>
        <begin position="12"/>
        <end position="60"/>
    </location>
</feature>
<dbReference type="EMBL" id="JAFMYW010000001">
    <property type="protein sequence ID" value="MBO0947159.1"/>
    <property type="molecule type" value="Genomic_DNA"/>
</dbReference>
<keyword evidence="6 8" id="KW-1133">Transmembrane helix</keyword>
<feature type="transmembrane region" description="Helical" evidence="8">
    <location>
        <begin position="741"/>
        <end position="762"/>
    </location>
</feature>
<evidence type="ECO:0000313" key="12">
    <source>
        <dbReference type="EMBL" id="MBO0947159.1"/>
    </source>
</evidence>
<evidence type="ECO:0000256" key="1">
    <source>
        <dbReference type="ARBA" id="ARBA00004141"/>
    </source>
</evidence>
<dbReference type="SUPFAM" id="SSF81653">
    <property type="entry name" value="Calcium ATPase, transduction domain A"/>
    <property type="match status" value="1"/>
</dbReference>
<evidence type="ECO:0000256" key="8">
    <source>
        <dbReference type="SAM" id="Phobius"/>
    </source>
</evidence>
<evidence type="ECO:0000259" key="9">
    <source>
        <dbReference type="Pfam" id="PF00122"/>
    </source>
</evidence>
<evidence type="ECO:0000256" key="3">
    <source>
        <dbReference type="ARBA" id="ARBA00022741"/>
    </source>
</evidence>
<dbReference type="Gene3D" id="1.20.1110.10">
    <property type="entry name" value="Calcium-transporting ATPase, transmembrane domain"/>
    <property type="match status" value="1"/>
</dbReference>
<reference evidence="12 13" key="1">
    <citation type="submission" date="2021-03" db="EMBL/GenBank/DDBJ databases">
        <title>Fibrella sp. HMF5405 genome sequencing and assembly.</title>
        <authorList>
            <person name="Kang H."/>
            <person name="Kim H."/>
            <person name="Bae S."/>
            <person name="Joh K."/>
        </authorList>
    </citation>
    <scope>NUCLEOTIDE SEQUENCE [LARGE SCALE GENOMIC DNA]</scope>
    <source>
        <strain evidence="12 13">HMF5405</strain>
    </source>
</reference>
<evidence type="ECO:0000256" key="7">
    <source>
        <dbReference type="ARBA" id="ARBA00023136"/>
    </source>
</evidence>
<feature type="transmembrane region" description="Helical" evidence="8">
    <location>
        <begin position="774"/>
        <end position="793"/>
    </location>
</feature>
<dbReference type="InterPro" id="IPR059000">
    <property type="entry name" value="ATPase_P-type_domA"/>
</dbReference>
<feature type="domain" description="P-type ATPase A" evidence="9">
    <location>
        <begin position="101"/>
        <end position="201"/>
    </location>
</feature>
<feature type="transmembrane region" description="Helical" evidence="8">
    <location>
        <begin position="218"/>
        <end position="236"/>
    </location>
</feature>
<dbReference type="SFLD" id="SFLDG00002">
    <property type="entry name" value="C1.7:_P-type_atpase_like"/>
    <property type="match status" value="1"/>
</dbReference>
<name>A0ABS3JD24_9BACT</name>
<comment type="subcellular location">
    <subcellularLocation>
        <location evidence="1">Membrane</location>
        <topology evidence="1">Multi-pass membrane protein</topology>
    </subcellularLocation>
</comment>
<evidence type="ECO:0000259" key="10">
    <source>
        <dbReference type="Pfam" id="PF00689"/>
    </source>
</evidence>
<evidence type="ECO:0000313" key="13">
    <source>
        <dbReference type="Proteomes" id="UP000664628"/>
    </source>
</evidence>
<feature type="transmembrane region" description="Helical" evidence="8">
    <location>
        <begin position="70"/>
        <end position="89"/>
    </location>
</feature>
<evidence type="ECO:0000256" key="6">
    <source>
        <dbReference type="ARBA" id="ARBA00022989"/>
    </source>
</evidence>
<dbReference type="InterPro" id="IPR018303">
    <property type="entry name" value="ATPase_P-typ_P_site"/>
</dbReference>
<feature type="transmembrane region" description="Helical" evidence="8">
    <location>
        <begin position="799"/>
        <end position="824"/>
    </location>
</feature>
<dbReference type="SFLD" id="SFLDS00003">
    <property type="entry name" value="Haloacid_Dehalogenase"/>
    <property type="match status" value="1"/>
</dbReference>
<evidence type="ECO:0000259" key="11">
    <source>
        <dbReference type="Pfam" id="PF00690"/>
    </source>
</evidence>
<feature type="transmembrane region" description="Helical" evidence="8">
    <location>
        <begin position="248"/>
        <end position="276"/>
    </location>
</feature>
<keyword evidence="4" id="KW-0067">ATP-binding</keyword>
<dbReference type="Pfam" id="PF00690">
    <property type="entry name" value="Cation_ATPase_N"/>
    <property type="match status" value="1"/>
</dbReference>
<feature type="transmembrane region" description="Helical" evidence="8">
    <location>
        <begin position="702"/>
        <end position="729"/>
    </location>
</feature>
<feature type="transmembrane region" description="Helical" evidence="8">
    <location>
        <begin position="632"/>
        <end position="654"/>
    </location>
</feature>
<keyword evidence="5" id="KW-1278">Translocase</keyword>
<dbReference type="InterPro" id="IPR023298">
    <property type="entry name" value="ATPase_P-typ_TM_dom_sf"/>
</dbReference>
<evidence type="ECO:0000256" key="4">
    <source>
        <dbReference type="ARBA" id="ARBA00022840"/>
    </source>
</evidence>
<dbReference type="Pfam" id="PF00122">
    <property type="entry name" value="E1-E2_ATPase"/>
    <property type="match status" value="1"/>
</dbReference>
<accession>A0ABS3JD24</accession>
<evidence type="ECO:0000256" key="2">
    <source>
        <dbReference type="ARBA" id="ARBA00022692"/>
    </source>
</evidence>
<evidence type="ECO:0000256" key="5">
    <source>
        <dbReference type="ARBA" id="ARBA00022967"/>
    </source>
</evidence>
<dbReference type="InterPro" id="IPR023214">
    <property type="entry name" value="HAD_sf"/>
</dbReference>
<keyword evidence="2 8" id="KW-0812">Transmembrane</keyword>
<sequence>MKTITQEPQILGLTDNAVAQSRVEHGRNVLTVDAGSGLLSTVKEVVLEPMFLLLVAACTIYFAVSQIEEAITLIAALLLVSGISVYQSIRSNKALGALRDLTQPRAQVRRNGTLLSIAVEDIVVGDAVLVEEGEQISADGFLENTNDFSIDESILTGESISVSKTATATVFAGTTVASGSAWLTVTAIGKETELGQIGHSIEKIQTEKTPLQIQISQFVLRMAWIGAGAFLLVWGINFAHSGNWMTALLFGLTLAMSILPEEIPVAFSSFMALGAVRLSRMGVLTKQPQTVESLGSATVICTDKTGTITQNGLAVRQLYDGAIDQLVPLNPTQHNSLSETASTVLAFARWASETVPFDPMEKAIIDACSAANLPDAPGTYPLVHEYPLAGTPPMMTHVRQAPGGELVVAGKGAVEHILAVCCPAPIVAERIRHVTKSLSEQGFRVLGVAEGTYLAPDFPAQQDEFSWTFLGLVAVENPPKPNAARVINAFTQAGIQVKMITGDYPETAQAIARQVGLAGADTFVTGQQIMAMDDATLQQQVITEAVFARMFPEAKLRVVEALKRNGEVVAMTGDGVNDGPALKAAHIGVAMGKRGTEVARQAASLVLVNDDLSSMIDAIAQGRRIYQNLQKAVAYIVSIHIPIILTVAIPLLAGWKWENIFSPIHVIFLELVMGPTCSIAFENEPAEQGQMQQPPRLLTDTFLAGSALFRSVAQGIGITLAVLGVYYVTMHQGESVEVVRTLVFTTLVISNILLTLVNRSFTRSVFETIKTPNWLLWLMLGLTLVLLLATLFIPQVQQLFGFATVSSASFGWCSLAALAGVGWIEGYKVYSH</sequence>
<keyword evidence="13" id="KW-1185">Reference proteome</keyword>
<dbReference type="PANTHER" id="PTHR42861">
    <property type="entry name" value="CALCIUM-TRANSPORTING ATPASE"/>
    <property type="match status" value="1"/>
</dbReference>
<dbReference type="PROSITE" id="PS00154">
    <property type="entry name" value="ATPASE_E1_E2"/>
    <property type="match status" value="1"/>
</dbReference>
<protein>
    <submittedName>
        <fullName evidence="12">Cation-translocating P-type ATPase</fullName>
    </submittedName>
</protein>
<dbReference type="InterPro" id="IPR036412">
    <property type="entry name" value="HAD-like_sf"/>
</dbReference>
<gene>
    <name evidence="12" type="ORF">J2I46_01090</name>
</gene>
<keyword evidence="3" id="KW-0547">Nucleotide-binding</keyword>
<dbReference type="Gene3D" id="3.40.50.1000">
    <property type="entry name" value="HAD superfamily/HAD-like"/>
    <property type="match status" value="1"/>
</dbReference>
<comment type="caution">
    <text evidence="12">The sequence shown here is derived from an EMBL/GenBank/DDBJ whole genome shotgun (WGS) entry which is preliminary data.</text>
</comment>
<dbReference type="RefSeq" id="WP_207327079.1">
    <property type="nucleotide sequence ID" value="NZ_JAFMYW010000001.1"/>
</dbReference>
<dbReference type="Pfam" id="PF00702">
    <property type="entry name" value="Hydrolase"/>
    <property type="match status" value="1"/>
</dbReference>
<dbReference type="InterPro" id="IPR006068">
    <property type="entry name" value="ATPase_P-typ_cation-transptr_C"/>
</dbReference>